<dbReference type="InterPro" id="IPR036867">
    <property type="entry name" value="R3H_dom_sf"/>
</dbReference>
<dbReference type="EMBL" id="JAUEPO010000006">
    <property type="protein sequence ID" value="KAK3320094.1"/>
    <property type="molecule type" value="Genomic_DNA"/>
</dbReference>
<protein>
    <recommendedName>
        <fullName evidence="4">Protein SQS1</fullName>
    </recommendedName>
</protein>
<name>A0AAE0I7M2_9PEZI</name>
<dbReference type="AlphaFoldDB" id="A0AAE0I7M2"/>
<keyword evidence="7" id="KW-0508">mRNA splicing</keyword>
<feature type="compositionally biased region" description="Gly residues" evidence="9">
    <location>
        <begin position="53"/>
        <end position="63"/>
    </location>
</feature>
<feature type="region of interest" description="Disordered" evidence="9">
    <location>
        <begin position="482"/>
        <end position="504"/>
    </location>
</feature>
<reference evidence="12" key="2">
    <citation type="submission" date="2023-06" db="EMBL/GenBank/DDBJ databases">
        <authorList>
            <consortium name="Lawrence Berkeley National Laboratory"/>
            <person name="Haridas S."/>
            <person name="Hensen N."/>
            <person name="Bonometti L."/>
            <person name="Westerberg I."/>
            <person name="Brannstrom I.O."/>
            <person name="Guillou S."/>
            <person name="Cros-Aarteil S."/>
            <person name="Calhoun S."/>
            <person name="Kuo A."/>
            <person name="Mondo S."/>
            <person name="Pangilinan J."/>
            <person name="Riley R."/>
            <person name="Labutti K."/>
            <person name="Andreopoulos B."/>
            <person name="Lipzen A."/>
            <person name="Chen C."/>
            <person name="Yanf M."/>
            <person name="Daum C."/>
            <person name="Ng V."/>
            <person name="Clum A."/>
            <person name="Steindorff A."/>
            <person name="Ohm R."/>
            <person name="Martin F."/>
            <person name="Silar P."/>
            <person name="Natvig D."/>
            <person name="Lalanne C."/>
            <person name="Gautier V."/>
            <person name="Ament-Velasquez S.L."/>
            <person name="Kruys A."/>
            <person name="Hutchinson M.I."/>
            <person name="Powell A.J."/>
            <person name="Barry K."/>
            <person name="Miller A.N."/>
            <person name="Grigoriev I.V."/>
            <person name="Debuchy R."/>
            <person name="Gladieux P."/>
            <person name="Thoren M.H."/>
            <person name="Johannesson H."/>
        </authorList>
    </citation>
    <scope>NUCLEOTIDE SEQUENCE</scope>
    <source>
        <strain evidence="12">SMH4131-1</strain>
    </source>
</reference>
<dbReference type="InterPro" id="IPR034082">
    <property type="entry name" value="R3H_G-patch"/>
</dbReference>
<feature type="compositionally biased region" description="Acidic residues" evidence="9">
    <location>
        <begin position="124"/>
        <end position="158"/>
    </location>
</feature>
<dbReference type="Pfam" id="PF01424">
    <property type="entry name" value="R3H"/>
    <property type="match status" value="1"/>
</dbReference>
<comment type="similarity">
    <text evidence="3">Belongs to the SQS1 family.</text>
</comment>
<dbReference type="SMART" id="SM00443">
    <property type="entry name" value="G_patch"/>
    <property type="match status" value="1"/>
</dbReference>
<dbReference type="GO" id="GO:0006397">
    <property type="term" value="P:mRNA processing"/>
    <property type="evidence" value="ECO:0007669"/>
    <property type="project" value="UniProtKB-KW"/>
</dbReference>
<evidence type="ECO:0000256" key="1">
    <source>
        <dbReference type="ARBA" id="ARBA00004123"/>
    </source>
</evidence>
<dbReference type="GO" id="GO:0003676">
    <property type="term" value="F:nucleic acid binding"/>
    <property type="evidence" value="ECO:0007669"/>
    <property type="project" value="UniProtKB-UniRule"/>
</dbReference>
<evidence type="ECO:0000256" key="2">
    <source>
        <dbReference type="ARBA" id="ARBA00004496"/>
    </source>
</evidence>
<evidence type="ECO:0000256" key="4">
    <source>
        <dbReference type="ARBA" id="ARBA00018964"/>
    </source>
</evidence>
<dbReference type="GO" id="GO:0008380">
    <property type="term" value="P:RNA splicing"/>
    <property type="evidence" value="ECO:0007669"/>
    <property type="project" value="UniProtKB-KW"/>
</dbReference>
<dbReference type="Gene3D" id="3.30.1370.50">
    <property type="entry name" value="R3H-like domain"/>
    <property type="match status" value="1"/>
</dbReference>
<dbReference type="Pfam" id="PF01585">
    <property type="entry name" value="G-patch"/>
    <property type="match status" value="1"/>
</dbReference>
<dbReference type="PANTHER" id="PTHR14195">
    <property type="entry name" value="G PATCH DOMAIN CONTAINING PROTEIN 2"/>
    <property type="match status" value="1"/>
</dbReference>
<evidence type="ECO:0000259" key="11">
    <source>
        <dbReference type="PROSITE" id="PS51061"/>
    </source>
</evidence>
<feature type="compositionally biased region" description="Low complexity" evidence="9">
    <location>
        <begin position="293"/>
        <end position="304"/>
    </location>
</feature>
<dbReference type="SMART" id="SM00393">
    <property type="entry name" value="R3H"/>
    <property type="match status" value="1"/>
</dbReference>
<evidence type="ECO:0000313" key="13">
    <source>
        <dbReference type="Proteomes" id="UP001286456"/>
    </source>
</evidence>
<dbReference type="Proteomes" id="UP001286456">
    <property type="component" value="Unassembled WGS sequence"/>
</dbReference>
<dbReference type="InterPro" id="IPR051189">
    <property type="entry name" value="Splicing_assoc_domain"/>
</dbReference>
<feature type="region of interest" description="Disordered" evidence="9">
    <location>
        <begin position="1"/>
        <end position="90"/>
    </location>
</feature>
<dbReference type="SUPFAM" id="SSF82708">
    <property type="entry name" value="R3H domain"/>
    <property type="match status" value="1"/>
</dbReference>
<dbReference type="CDD" id="cd02646">
    <property type="entry name" value="R3H_G-patch"/>
    <property type="match status" value="1"/>
</dbReference>
<evidence type="ECO:0000313" key="12">
    <source>
        <dbReference type="EMBL" id="KAK3320094.1"/>
    </source>
</evidence>
<feature type="domain" description="R3H" evidence="11">
    <location>
        <begin position="557"/>
        <end position="619"/>
    </location>
</feature>
<proteinExistence type="inferred from homology"/>
<feature type="compositionally biased region" description="Polar residues" evidence="9">
    <location>
        <begin position="19"/>
        <end position="44"/>
    </location>
</feature>
<evidence type="ECO:0000256" key="7">
    <source>
        <dbReference type="ARBA" id="ARBA00023187"/>
    </source>
</evidence>
<evidence type="ECO:0000256" key="9">
    <source>
        <dbReference type="SAM" id="MobiDB-lite"/>
    </source>
</evidence>
<keyword evidence="6" id="KW-0507">mRNA processing</keyword>
<evidence type="ECO:0000256" key="3">
    <source>
        <dbReference type="ARBA" id="ARBA00010306"/>
    </source>
</evidence>
<reference evidence="12" key="1">
    <citation type="journal article" date="2023" name="Mol. Phylogenet. Evol.">
        <title>Genome-scale phylogeny and comparative genomics of the fungal order Sordariales.</title>
        <authorList>
            <person name="Hensen N."/>
            <person name="Bonometti L."/>
            <person name="Westerberg I."/>
            <person name="Brannstrom I.O."/>
            <person name="Guillou S."/>
            <person name="Cros-Aarteil S."/>
            <person name="Calhoun S."/>
            <person name="Haridas S."/>
            <person name="Kuo A."/>
            <person name="Mondo S."/>
            <person name="Pangilinan J."/>
            <person name="Riley R."/>
            <person name="LaButti K."/>
            <person name="Andreopoulos B."/>
            <person name="Lipzen A."/>
            <person name="Chen C."/>
            <person name="Yan M."/>
            <person name="Daum C."/>
            <person name="Ng V."/>
            <person name="Clum A."/>
            <person name="Steindorff A."/>
            <person name="Ohm R.A."/>
            <person name="Martin F."/>
            <person name="Silar P."/>
            <person name="Natvig D.O."/>
            <person name="Lalanne C."/>
            <person name="Gautier V."/>
            <person name="Ament-Velasquez S.L."/>
            <person name="Kruys A."/>
            <person name="Hutchinson M.I."/>
            <person name="Powell A.J."/>
            <person name="Barry K."/>
            <person name="Miller A.N."/>
            <person name="Grigoriev I.V."/>
            <person name="Debuchy R."/>
            <person name="Gladieux P."/>
            <person name="Hiltunen Thoren M."/>
            <person name="Johannesson H."/>
        </authorList>
    </citation>
    <scope>NUCLEOTIDE SEQUENCE</scope>
    <source>
        <strain evidence="12">SMH4131-1</strain>
    </source>
</reference>
<feature type="region of interest" description="Disordered" evidence="9">
    <location>
        <begin position="103"/>
        <end position="194"/>
    </location>
</feature>
<accession>A0AAE0I7M2</accession>
<keyword evidence="8" id="KW-0539">Nucleus</keyword>
<keyword evidence="13" id="KW-1185">Reference proteome</keyword>
<dbReference type="PROSITE" id="PS51061">
    <property type="entry name" value="R3H"/>
    <property type="match status" value="1"/>
</dbReference>
<feature type="compositionally biased region" description="Basic and acidic residues" evidence="9">
    <location>
        <begin position="71"/>
        <end position="87"/>
    </location>
</feature>
<evidence type="ECO:0000256" key="5">
    <source>
        <dbReference type="ARBA" id="ARBA00022490"/>
    </source>
</evidence>
<organism evidence="12 13">
    <name type="scientific">Cercophora scortea</name>
    <dbReference type="NCBI Taxonomy" id="314031"/>
    <lineage>
        <taxon>Eukaryota</taxon>
        <taxon>Fungi</taxon>
        <taxon>Dikarya</taxon>
        <taxon>Ascomycota</taxon>
        <taxon>Pezizomycotina</taxon>
        <taxon>Sordariomycetes</taxon>
        <taxon>Sordariomycetidae</taxon>
        <taxon>Sordariales</taxon>
        <taxon>Lasiosphaeriaceae</taxon>
        <taxon>Cercophora</taxon>
    </lineage>
</organism>
<keyword evidence="5" id="KW-0963">Cytoplasm</keyword>
<feature type="compositionally biased region" description="Acidic residues" evidence="9">
    <location>
        <begin position="398"/>
        <end position="422"/>
    </location>
</feature>
<evidence type="ECO:0000256" key="8">
    <source>
        <dbReference type="ARBA" id="ARBA00023242"/>
    </source>
</evidence>
<evidence type="ECO:0000256" key="6">
    <source>
        <dbReference type="ARBA" id="ARBA00022664"/>
    </source>
</evidence>
<feature type="domain" description="G-patch" evidence="10">
    <location>
        <begin position="696"/>
        <end position="739"/>
    </location>
</feature>
<gene>
    <name evidence="12" type="ORF">B0T19DRAFT_488282</name>
</gene>
<feature type="region of interest" description="Disordered" evidence="9">
    <location>
        <begin position="241"/>
        <end position="422"/>
    </location>
</feature>
<dbReference type="GO" id="GO:0005737">
    <property type="term" value="C:cytoplasm"/>
    <property type="evidence" value="ECO:0007669"/>
    <property type="project" value="UniProtKB-SubCell"/>
</dbReference>
<dbReference type="InterPro" id="IPR001374">
    <property type="entry name" value="R3H_dom"/>
</dbReference>
<dbReference type="InterPro" id="IPR000467">
    <property type="entry name" value="G_patch_dom"/>
</dbReference>
<evidence type="ECO:0000259" key="10">
    <source>
        <dbReference type="PROSITE" id="PS50174"/>
    </source>
</evidence>
<dbReference type="PROSITE" id="PS50174">
    <property type="entry name" value="G_PATCH"/>
    <property type="match status" value="1"/>
</dbReference>
<feature type="compositionally biased region" description="Basic residues" evidence="9">
    <location>
        <begin position="267"/>
        <end position="279"/>
    </location>
</feature>
<dbReference type="GO" id="GO:0005634">
    <property type="term" value="C:nucleus"/>
    <property type="evidence" value="ECO:0007669"/>
    <property type="project" value="UniProtKB-SubCell"/>
</dbReference>
<comment type="caution">
    <text evidence="12">The sequence shown here is derived from an EMBL/GenBank/DDBJ whole genome shotgun (WGS) entry which is preliminary data.</text>
</comment>
<comment type="subcellular location">
    <subcellularLocation>
        <location evidence="2">Cytoplasm</location>
    </subcellularLocation>
    <subcellularLocation>
        <location evidence="1">Nucleus</location>
    </subcellularLocation>
</comment>
<sequence>MPRGRGGKRPAAGAKTSRNRFTSAQNSPSPQGTPGRSRNFQSPGPSRYTPNGYGSGNGSGNGMGHAFTMQDEARNTRSHESGWDSKLRSRPVAFISAGCIEPLKDINAPSDPPPDAPVEKSASDDDEDENEDENEDDDENQDEDEVDADPDLDPDGVEDVILQISQLIQGTVPEAVDRDPDQDMSPPEIVNKGKQLADPIDDLIDELVSQDIPVVEDVPMLEPTPVAEPLRELFFFDLKGDKSIIPPPQSAPEDSDSSEDIILFKGRSGKGGKGARHARKTEPVGTEVRKSGRQAPAAREAAPTPRGPDASSSQFRQKHPSSRPGQMMVDLEPEEDEEDAILRDYIENMAANSDEDFTVPHPLELTFNSGRELGGEHTAFVPAGADDDTSDPGSGDSDASDDGDMDEEDDEDLDGSDIDDEELARLFIKQEEMGMRSDELVLFSQAYYKTGKKSRKPAVKARALARANTSLVADAFNDLDLDDWNSPNATKPKGKQSKRPPAFNVSDSELELALNTAWTRDRERKKNRKLEREELRVQGLLGKNVNPEDMRVKYRLGMKLDDIKAELVTFLLGSVETVQFPPLDKQARKILHELASKFKIKSQSTGSGDNRRPVLYRTKHTSRYAQSAIMEVTSQVDAAAVRIHRRYFHRIDTKFNSPFPKAPGAGGGGGRRAGGSKAVTYQDGEIAGASAPQLGQENKGHAMMEKMGWSKGMALGSIDNKGILVPVVQVVKRSKAGLG</sequence>